<evidence type="ECO:0000313" key="3">
    <source>
        <dbReference type="EMBL" id="KAK5916046.1"/>
    </source>
</evidence>
<accession>A0AAN8D3U8</accession>
<organism evidence="3 4">
    <name type="scientific">Champsocephalus esox</name>
    <name type="common">pike icefish</name>
    <dbReference type="NCBI Taxonomy" id="159716"/>
    <lineage>
        <taxon>Eukaryota</taxon>
        <taxon>Metazoa</taxon>
        <taxon>Chordata</taxon>
        <taxon>Craniata</taxon>
        <taxon>Vertebrata</taxon>
        <taxon>Euteleostomi</taxon>
        <taxon>Actinopterygii</taxon>
        <taxon>Neopterygii</taxon>
        <taxon>Teleostei</taxon>
        <taxon>Neoteleostei</taxon>
        <taxon>Acanthomorphata</taxon>
        <taxon>Eupercaria</taxon>
        <taxon>Perciformes</taxon>
        <taxon>Notothenioidei</taxon>
        <taxon>Channichthyidae</taxon>
        <taxon>Champsocephalus</taxon>
    </lineage>
</organism>
<gene>
    <name evidence="3" type="ORF">CesoFtcFv8_001584</name>
</gene>
<evidence type="ECO:0000259" key="2">
    <source>
        <dbReference type="Pfam" id="PF04547"/>
    </source>
</evidence>
<dbReference type="Proteomes" id="UP001335648">
    <property type="component" value="Unassembled WGS sequence"/>
</dbReference>
<protein>
    <recommendedName>
        <fullName evidence="2">Anoctamin transmembrane domain-containing protein</fullName>
    </recommendedName>
</protein>
<sequence length="87" mass="10300">MIPGGFNVTQCSYRDYRSDLTSQFWLVLAVRFAFVILFEHVVVVCKFIAAWFVPNNPIRVKNDRLHDKLARLKEELRERKRSKTTDV</sequence>
<feature type="transmembrane region" description="Helical" evidence="1">
    <location>
        <begin position="24"/>
        <end position="53"/>
    </location>
</feature>
<proteinExistence type="predicted"/>
<evidence type="ECO:0000313" key="4">
    <source>
        <dbReference type="Proteomes" id="UP001335648"/>
    </source>
</evidence>
<feature type="domain" description="Anoctamin transmembrane" evidence="2">
    <location>
        <begin position="11"/>
        <end position="64"/>
    </location>
</feature>
<keyword evidence="4" id="KW-1185">Reference proteome</keyword>
<keyword evidence="1" id="KW-0812">Transmembrane</keyword>
<name>A0AAN8D3U8_9TELE</name>
<dbReference type="Pfam" id="PF04547">
    <property type="entry name" value="Anoctamin"/>
    <property type="match status" value="1"/>
</dbReference>
<reference evidence="3 4" key="1">
    <citation type="journal article" date="2023" name="Mol. Biol. Evol.">
        <title>Genomics of Secondarily Temperate Adaptation in the Only Non-Antarctic Icefish.</title>
        <authorList>
            <person name="Rivera-Colon A.G."/>
            <person name="Rayamajhi N."/>
            <person name="Minhas B.F."/>
            <person name="Madrigal G."/>
            <person name="Bilyk K.T."/>
            <person name="Yoon V."/>
            <person name="Hune M."/>
            <person name="Gregory S."/>
            <person name="Cheng C.H.C."/>
            <person name="Catchen J.M."/>
        </authorList>
    </citation>
    <scope>NUCLEOTIDE SEQUENCE [LARGE SCALE GENOMIC DNA]</scope>
    <source>
        <strain evidence="3">JC2023a</strain>
    </source>
</reference>
<comment type="caution">
    <text evidence="3">The sequence shown here is derived from an EMBL/GenBank/DDBJ whole genome shotgun (WGS) entry which is preliminary data.</text>
</comment>
<dbReference type="EMBL" id="JAULUE010002046">
    <property type="protein sequence ID" value="KAK5916046.1"/>
    <property type="molecule type" value="Genomic_DNA"/>
</dbReference>
<keyword evidence="1" id="KW-1133">Transmembrane helix</keyword>
<dbReference type="InterPro" id="IPR049452">
    <property type="entry name" value="Anoctamin_TM"/>
</dbReference>
<dbReference type="AlphaFoldDB" id="A0AAN8D3U8"/>
<keyword evidence="1" id="KW-0472">Membrane</keyword>
<evidence type="ECO:0000256" key="1">
    <source>
        <dbReference type="SAM" id="Phobius"/>
    </source>
</evidence>